<dbReference type="EMBL" id="CP092883">
    <property type="protein sequence ID" value="UYV81960.1"/>
    <property type="molecule type" value="Genomic_DNA"/>
</dbReference>
<reference evidence="8 9" key="1">
    <citation type="submission" date="2022-01" db="EMBL/GenBank/DDBJ databases">
        <title>A chromosomal length assembly of Cordylochernes scorpioides.</title>
        <authorList>
            <person name="Zeh D."/>
            <person name="Zeh J."/>
        </authorList>
    </citation>
    <scope>NUCLEOTIDE SEQUENCE [LARGE SCALE GENOMIC DNA]</scope>
    <source>
        <strain evidence="8">IN4F17</strain>
        <tissue evidence="8">Whole Body</tissue>
    </source>
</reference>
<organism evidence="8 9">
    <name type="scientific">Cordylochernes scorpioides</name>
    <dbReference type="NCBI Taxonomy" id="51811"/>
    <lineage>
        <taxon>Eukaryota</taxon>
        <taxon>Metazoa</taxon>
        <taxon>Ecdysozoa</taxon>
        <taxon>Arthropoda</taxon>
        <taxon>Chelicerata</taxon>
        <taxon>Arachnida</taxon>
        <taxon>Pseudoscorpiones</taxon>
        <taxon>Cheliferoidea</taxon>
        <taxon>Chernetidae</taxon>
        <taxon>Cordylochernes</taxon>
    </lineage>
</organism>
<comment type="cofactor">
    <cofactor evidence="5">
        <name>Co(2+)</name>
        <dbReference type="ChEBI" id="CHEBI:48828"/>
    </cofactor>
    <cofactor evidence="5">
        <name>Zn(2+)</name>
        <dbReference type="ChEBI" id="CHEBI:29105"/>
    </cofactor>
    <cofactor evidence="5">
        <name>Mn(2+)</name>
        <dbReference type="ChEBI" id="CHEBI:29035"/>
    </cofactor>
    <cofactor evidence="5">
        <name>Fe(2+)</name>
        <dbReference type="ChEBI" id="CHEBI:29033"/>
    </cofactor>
    <text evidence="5">Binds 2 divalent metal cations per subunit. Has a high-affinity and a low affinity metal-binding site. The true nature of the physiological cofactor is under debate. The enzyme is active with cobalt, zinc, manganese or divalent iron ions. Most likely, methionine aminopeptidases function as mononuclear Fe(2+)-metalloproteases under physiological conditions, and the catalytically relevant metal-binding site has been assigned to the histidine-containing high-affinity site.</text>
</comment>
<feature type="binding site" evidence="5">
    <location>
        <position position="479"/>
    </location>
    <ligand>
        <name>a divalent metal cation</name>
        <dbReference type="ChEBI" id="CHEBI:60240"/>
        <label>1</label>
    </ligand>
</feature>
<dbReference type="Pfam" id="PF00557">
    <property type="entry name" value="Peptidase_M24"/>
    <property type="match status" value="1"/>
</dbReference>
<feature type="binding site" evidence="5">
    <location>
        <position position="224"/>
    </location>
    <ligand>
        <name>a divalent metal cation</name>
        <dbReference type="ChEBI" id="CHEBI:60240"/>
        <label>2</label>
        <note>catalytic</note>
    </ligand>
</feature>
<keyword evidence="4 5" id="KW-0378">Hydrolase</keyword>
<keyword evidence="2 5" id="KW-0645">Protease</keyword>
<feature type="domain" description="Peptidase M24" evidence="7">
    <location>
        <begin position="131"/>
        <end position="301"/>
    </location>
</feature>
<evidence type="ECO:0000313" key="8">
    <source>
        <dbReference type="EMBL" id="UYV81960.1"/>
    </source>
</evidence>
<dbReference type="Proteomes" id="UP001235939">
    <property type="component" value="Chromosome 21"/>
</dbReference>
<comment type="function">
    <text evidence="6">Cotranslationally removes the N-terminal methionine from nascent proteins. The N-terminal methionine is often cleaved when the second residue in the primary sequence is small and uncharged (Met-Ala-, Cys, Gly, Pro, Ser, Thr, or Val).</text>
</comment>
<dbReference type="PANTHER" id="PTHR43330">
    <property type="entry name" value="METHIONINE AMINOPEPTIDASE"/>
    <property type="match status" value="1"/>
</dbReference>
<feature type="binding site" evidence="5">
    <location>
        <position position="479"/>
    </location>
    <ligand>
        <name>a divalent metal cation</name>
        <dbReference type="ChEBI" id="CHEBI:60240"/>
        <label>2</label>
        <note>catalytic</note>
    </ligand>
</feature>
<evidence type="ECO:0000256" key="6">
    <source>
        <dbReference type="RuleBase" id="RU003653"/>
    </source>
</evidence>
<dbReference type="SUPFAM" id="SSF55920">
    <property type="entry name" value="Creatinase/aminopeptidase"/>
    <property type="match status" value="2"/>
</dbReference>
<feature type="binding site" evidence="5">
    <location>
        <position position="224"/>
    </location>
    <ligand>
        <name>a divalent metal cation</name>
        <dbReference type="ChEBI" id="CHEBI:60240"/>
        <label>1</label>
    </ligand>
</feature>
<feature type="binding site" evidence="5">
    <location>
        <position position="196"/>
    </location>
    <ligand>
        <name>substrate</name>
    </ligand>
</feature>
<accession>A0ABY6LR05</accession>
<gene>
    <name evidence="8" type="ORF">LAZ67_21000230</name>
</gene>
<evidence type="ECO:0000313" key="9">
    <source>
        <dbReference type="Proteomes" id="UP001235939"/>
    </source>
</evidence>
<dbReference type="Gene3D" id="3.90.230.10">
    <property type="entry name" value="Creatinase/methionine aminopeptidase superfamily"/>
    <property type="match status" value="2"/>
</dbReference>
<keyword evidence="3 5" id="KW-0479">Metal-binding</keyword>
<feature type="binding site" evidence="5">
    <location>
        <position position="213"/>
    </location>
    <ligand>
        <name>a divalent metal cation</name>
        <dbReference type="ChEBI" id="CHEBI:60240"/>
        <label>1</label>
    </ligand>
</feature>
<comment type="catalytic activity">
    <reaction evidence="5 6">
        <text>Release of N-terminal amino acids, preferentially methionine, from peptides and arylamides.</text>
        <dbReference type="EC" id="3.4.11.18"/>
    </reaction>
</comment>
<evidence type="ECO:0000256" key="2">
    <source>
        <dbReference type="ARBA" id="ARBA00022670"/>
    </source>
</evidence>
<evidence type="ECO:0000259" key="7">
    <source>
        <dbReference type="Pfam" id="PF00557"/>
    </source>
</evidence>
<dbReference type="PANTHER" id="PTHR43330:SF8">
    <property type="entry name" value="METHIONINE AMINOPEPTIDASE 1D, MITOCHONDRIAL"/>
    <property type="match status" value="1"/>
</dbReference>
<dbReference type="InterPro" id="IPR001714">
    <property type="entry name" value="Pept_M24_MAP"/>
</dbReference>
<sequence>MSRIKHILTQLFQLKTLSINNLPYGNLTGPQGGFITDEPGPHSIFLGRRKRFLTEVQARCLLKATSELSLRRLLHNIPEQKPFPQWLVQPCPQSPRRIVPPSIPAPDYAESGVAAPAPDHIVTKTAADIVAMRRSCSIAARILNLVPTILQPGLTTDHIDELVHAACLRHRVYPSPLNYSHFPKSVCTSVNNVACHGIPDSRPLQEGDIVSVDVSVFYQGYHGDCCSTYIVGKPRDPESRHLVLSTHRCLWEAIHMCRPGVPFRDIGALISQRAAASGLSVIPIFCGHGIGRFFHEAPQITCCQSRLGVEISFLTCDISDQSRLGVEISFLTCDISDQSRLGVEISFLTCDISDQSRLGVEISFLTCDISDQSRLGVEISFLTCDISDQSRLGVEISFLTCDISDQSRLGVEISFLTCDISDQSRLGVEISFLTCDISDQSRLGVEIKPVLSAGGSEVDVLDDGWTAVTCDHSCAAQFEHTLLVTETGVEVLTNEFVILQACPEDPYSEIRESADDVEGLPDEGTDTRATPVTVVQGAIGGSA</sequence>
<keyword evidence="9" id="KW-1185">Reference proteome</keyword>
<comment type="similarity">
    <text evidence="5">Belongs to the peptidase M24A family. Methionine aminopeptidase type 1 subfamily.</text>
</comment>
<keyword evidence="1 5" id="KW-0031">Aminopeptidase</keyword>
<dbReference type="InterPro" id="IPR000994">
    <property type="entry name" value="Pept_M24"/>
</dbReference>
<evidence type="ECO:0000256" key="5">
    <source>
        <dbReference type="HAMAP-Rule" id="MF_03174"/>
    </source>
</evidence>
<dbReference type="NCBIfam" id="TIGR00500">
    <property type="entry name" value="met_pdase_I"/>
    <property type="match status" value="1"/>
</dbReference>
<name>A0ABY6LR05_9ARAC</name>
<comment type="caution">
    <text evidence="5">Lacks conserved residue(s) required for the propagation of feature annotation.</text>
</comment>
<proteinExistence type="inferred from homology"/>
<feature type="binding site" evidence="5">
    <location>
        <position position="295"/>
    </location>
    <ligand>
        <name>substrate</name>
    </ligand>
</feature>
<evidence type="ECO:0000256" key="3">
    <source>
        <dbReference type="ARBA" id="ARBA00022723"/>
    </source>
</evidence>
<evidence type="ECO:0000256" key="1">
    <source>
        <dbReference type="ARBA" id="ARBA00022438"/>
    </source>
</evidence>
<dbReference type="InterPro" id="IPR002467">
    <property type="entry name" value="Pept_M24A_MAP1"/>
</dbReference>
<protein>
    <recommendedName>
        <fullName evidence="6">Methionine aminopeptidase</fullName>
        <ecNumber evidence="6">3.4.11.18</ecNumber>
    </recommendedName>
</protein>
<feature type="binding site" evidence="5">
    <location>
        <position position="288"/>
    </location>
    <ligand>
        <name>a divalent metal cation</name>
        <dbReference type="ChEBI" id="CHEBI:60240"/>
        <label>2</label>
        <note>catalytic</note>
    </ligand>
</feature>
<dbReference type="EC" id="3.4.11.18" evidence="6"/>
<evidence type="ECO:0000256" key="4">
    <source>
        <dbReference type="ARBA" id="ARBA00022801"/>
    </source>
</evidence>
<dbReference type="PRINTS" id="PR00599">
    <property type="entry name" value="MAPEPTIDASE"/>
</dbReference>
<dbReference type="HAMAP" id="MF_01974">
    <property type="entry name" value="MetAP_1"/>
    <property type="match status" value="1"/>
</dbReference>
<dbReference type="InterPro" id="IPR036005">
    <property type="entry name" value="Creatinase/aminopeptidase-like"/>
</dbReference>